<feature type="region of interest" description="Disordered" evidence="2">
    <location>
        <begin position="31"/>
        <end position="59"/>
    </location>
</feature>
<feature type="compositionally biased region" description="Basic and acidic residues" evidence="2">
    <location>
        <begin position="1"/>
        <end position="16"/>
    </location>
</feature>
<dbReference type="PANTHER" id="PTHR21859">
    <property type="entry name" value="ACROSOME-SPECIFIC PROTEIN"/>
    <property type="match status" value="1"/>
</dbReference>
<organism evidence="3 4">
    <name type="scientific">Cnephaeus nilssonii</name>
    <name type="common">Northern bat</name>
    <name type="synonym">Eptesicus nilssonii</name>
    <dbReference type="NCBI Taxonomy" id="3371016"/>
    <lineage>
        <taxon>Eukaryota</taxon>
        <taxon>Metazoa</taxon>
        <taxon>Chordata</taxon>
        <taxon>Craniata</taxon>
        <taxon>Vertebrata</taxon>
        <taxon>Euteleostomi</taxon>
        <taxon>Mammalia</taxon>
        <taxon>Eutheria</taxon>
        <taxon>Laurasiatheria</taxon>
        <taxon>Chiroptera</taxon>
        <taxon>Yangochiroptera</taxon>
        <taxon>Vespertilionidae</taxon>
        <taxon>Cnephaeus</taxon>
    </lineage>
</organism>
<comment type="caution">
    <text evidence="3">The sequence shown here is derived from an EMBL/GenBank/DDBJ whole genome shotgun (WGS) entry which is preliminary data.</text>
</comment>
<feature type="compositionally biased region" description="Polar residues" evidence="2">
    <location>
        <begin position="98"/>
        <end position="112"/>
    </location>
</feature>
<accession>A0AA40HNK7</accession>
<feature type="compositionally biased region" description="Polar residues" evidence="2">
    <location>
        <begin position="206"/>
        <end position="215"/>
    </location>
</feature>
<feature type="region of interest" description="Disordered" evidence="2">
    <location>
        <begin position="150"/>
        <end position="222"/>
    </location>
</feature>
<dbReference type="AlphaFoldDB" id="A0AA40HNK7"/>
<reference evidence="3" key="1">
    <citation type="submission" date="2023-06" db="EMBL/GenBank/DDBJ databases">
        <title>Reference genome for the Northern bat (Eptesicus nilssonii), a most northern bat species.</title>
        <authorList>
            <person name="Laine V.N."/>
            <person name="Pulliainen A.T."/>
            <person name="Lilley T.M."/>
        </authorList>
    </citation>
    <scope>NUCLEOTIDE SEQUENCE</scope>
    <source>
        <strain evidence="3">BLF_Eptnil</strain>
        <tissue evidence="3">Kidney</tissue>
    </source>
</reference>
<proteinExistence type="inferred from homology"/>
<dbReference type="PANTHER" id="PTHR21859:SF12">
    <property type="entry name" value="SPERMATOGENESIS-ASSOCIATED PROTEIN 31D1"/>
    <property type="match status" value="1"/>
</dbReference>
<evidence type="ECO:0000256" key="1">
    <source>
        <dbReference type="ARBA" id="ARBA00035009"/>
    </source>
</evidence>
<protein>
    <submittedName>
        <fullName evidence="3">Uncharacterized protein</fullName>
    </submittedName>
</protein>
<evidence type="ECO:0000313" key="4">
    <source>
        <dbReference type="Proteomes" id="UP001177744"/>
    </source>
</evidence>
<name>A0AA40HNK7_CNENI</name>
<feature type="region of interest" description="Disordered" evidence="2">
    <location>
        <begin position="79"/>
        <end position="114"/>
    </location>
</feature>
<dbReference type="EMBL" id="JAULJE010000015">
    <property type="protein sequence ID" value="KAK1334555.1"/>
    <property type="molecule type" value="Genomic_DNA"/>
</dbReference>
<feature type="region of interest" description="Disordered" evidence="2">
    <location>
        <begin position="1"/>
        <end position="20"/>
    </location>
</feature>
<keyword evidence="4" id="KW-1185">Reference proteome</keyword>
<evidence type="ECO:0000313" key="3">
    <source>
        <dbReference type="EMBL" id="KAK1334555.1"/>
    </source>
</evidence>
<comment type="similarity">
    <text evidence="1">Belongs to the SPATA31 family.</text>
</comment>
<dbReference type="Proteomes" id="UP001177744">
    <property type="component" value="Unassembled WGS sequence"/>
</dbReference>
<sequence length="417" mass="45269">MTEQKYDKGANREKSEPAFISTVSRETWRLDNQQARNLPKNKQRNYCDHENPPSNLSVQAPDLSELKTQVMAELKLKLEKKYSQAQGPPRDMSHDSDSLTYRASPTPAQDVSTADAGVPQVLHVHSKDSADGEAAGTLASKASIKVLPGSEFPTSCKERYHAPSPKPTGSKSVELGGGDARVRISQPGGKRFPSQDTVLEDMRGSKSPQTLSQKGQVPPPLPTSSLVGKADSHFLSKMKSFFQRLQPGIKWKMPESPQEKGIPLSSAQSRGPVKSTAAFTGTAHVMSNIGKFSKEKLGLWETCAEGTVQAQAEPGQARPFHRRTPSYEVTNAMSGRHAAVLAGQGSTCSRHTRNEDKHPQNVVTLKPQQICQKHPQSVPLRGLCPIQAPPAGLKLPRGLLLFSPLLEAQPSEISSTI</sequence>
<evidence type="ECO:0000256" key="2">
    <source>
        <dbReference type="SAM" id="MobiDB-lite"/>
    </source>
</evidence>
<gene>
    <name evidence="3" type="ORF">QTO34_005562</name>
</gene>